<evidence type="ECO:0000313" key="2">
    <source>
        <dbReference type="Proteomes" id="UP000009101"/>
    </source>
</evidence>
<dbReference type="AlphaFoldDB" id="E6YIL1"/>
<organism evidence="1 2">
    <name type="scientific">Bartonella clarridgeiae (strain CCUG 45776 / CIP 104772 / 73)</name>
    <dbReference type="NCBI Taxonomy" id="696125"/>
    <lineage>
        <taxon>Bacteria</taxon>
        <taxon>Pseudomonadati</taxon>
        <taxon>Pseudomonadota</taxon>
        <taxon>Alphaproteobacteria</taxon>
        <taxon>Hyphomicrobiales</taxon>
        <taxon>Bartonellaceae</taxon>
        <taxon>Bartonella</taxon>
    </lineage>
</organism>
<dbReference type="Proteomes" id="UP000009101">
    <property type="component" value="Chromosome"/>
</dbReference>
<dbReference type="STRING" id="696125.BARCL_1018"/>
<dbReference type="InterPro" id="IPR029056">
    <property type="entry name" value="Ribokinase-like"/>
</dbReference>
<sequence>MSRLGLAIGLASWISNDTLGIFTRQHFEKTSFDLSGLHVNPNAMTGIASITLSESGEDTIIVAGRSNMAIKLEDIKKSNLLF</sequence>
<dbReference type="Gene3D" id="3.40.1190.20">
    <property type="match status" value="1"/>
</dbReference>
<dbReference type="KEGG" id="bcd:BARCL_1018"/>
<dbReference type="GO" id="GO:0003824">
    <property type="term" value="F:catalytic activity"/>
    <property type="evidence" value="ECO:0007669"/>
    <property type="project" value="UniProtKB-ARBA"/>
</dbReference>
<dbReference type="EMBL" id="FN645454">
    <property type="protein sequence ID" value="CBI76699.1"/>
    <property type="molecule type" value="Genomic_DNA"/>
</dbReference>
<proteinExistence type="predicted"/>
<protein>
    <submittedName>
        <fullName evidence="1">Uncharacterized protein</fullName>
    </submittedName>
</protein>
<keyword evidence="2" id="KW-1185">Reference proteome</keyword>
<gene>
    <name evidence="1" type="ordered locus">BARCL_1018</name>
</gene>
<evidence type="ECO:0000313" key="1">
    <source>
        <dbReference type="EMBL" id="CBI76699.1"/>
    </source>
</evidence>
<dbReference type="SUPFAM" id="SSF53613">
    <property type="entry name" value="Ribokinase-like"/>
    <property type="match status" value="1"/>
</dbReference>
<reference evidence="1 2" key="2">
    <citation type="journal article" date="2011" name="PLoS Genet.">
        <title>Parallel evolution of a type IV secretion system in radiating lineages of the host-restricted bacterial pathogen Bartonella.</title>
        <authorList>
            <person name="Engel P."/>
            <person name="Salzburger W."/>
            <person name="Liesch M."/>
            <person name="Chang C.C."/>
            <person name="Maruyama S."/>
            <person name="Lanz C."/>
            <person name="Calteau A."/>
            <person name="Lajus A."/>
            <person name="Medigue C."/>
            <person name="Schuster S.C."/>
            <person name="Dehio C."/>
        </authorList>
    </citation>
    <scope>NUCLEOTIDE SEQUENCE [LARGE SCALE GENOMIC DNA]</scope>
    <source>
        <strain evidence="2">CIP 104772 / 73</strain>
    </source>
</reference>
<dbReference type="HOGENOM" id="CLU_2551426_0_0_5"/>
<accession>E6YIL1</accession>
<name>E6YIL1_BARC7</name>
<reference evidence="2" key="1">
    <citation type="submission" date="2009-11" db="EMBL/GenBank/DDBJ databases">
        <title>Genome sequencing of Bartonella species and comparative genomics.</title>
        <authorList>
            <person name="Engel P."/>
            <person name="Salzburger W."/>
            <person name="Marius L."/>
            <person name="Chao-Chin C."/>
            <person name="Soichi M."/>
            <person name="Christa L."/>
            <person name="Alexandra C."/>
            <person name="Aurelie L."/>
            <person name="Claudine M."/>
            <person name="Stephan S.C."/>
            <person name="Christoph D."/>
        </authorList>
    </citation>
    <scope>NUCLEOTIDE SEQUENCE [LARGE SCALE GENOMIC DNA]</scope>
    <source>
        <strain evidence="2">CIP 104772 / 73</strain>
    </source>
</reference>